<feature type="signal peptide" evidence="1">
    <location>
        <begin position="1"/>
        <end position="18"/>
    </location>
</feature>
<dbReference type="SUPFAM" id="SSF53474">
    <property type="entry name" value="alpha/beta-Hydrolases"/>
    <property type="match status" value="1"/>
</dbReference>
<reference evidence="4" key="1">
    <citation type="journal article" date="2011" name="J. Bacteriol.">
        <title>Genome sequences of eight morphologically diverse alphaproteobacteria.</title>
        <authorList>
            <consortium name="US DOE Joint Genome Institute"/>
            <person name="Brown P.J."/>
            <person name="Kysela D.T."/>
            <person name="Buechlein A."/>
            <person name="Hemmerich C."/>
            <person name="Brun Y.V."/>
        </authorList>
    </citation>
    <scope>NUCLEOTIDE SEQUENCE [LARGE SCALE GENOMIC DNA]</scope>
    <source>
        <strain evidence="4">ATCC 51888 / DSM 1869 / NCIB 11706 / TK 0415</strain>
    </source>
</reference>
<dbReference type="InterPro" id="IPR029058">
    <property type="entry name" value="AB_hydrolase_fold"/>
</dbReference>
<dbReference type="eggNOG" id="COG1073">
    <property type="taxonomic scope" value="Bacteria"/>
</dbReference>
<gene>
    <name evidence="3" type="ordered locus">Hden_0232</name>
</gene>
<dbReference type="PANTHER" id="PTHR43265:SF1">
    <property type="entry name" value="ESTERASE ESTD"/>
    <property type="match status" value="1"/>
</dbReference>
<keyword evidence="4" id="KW-1185">Reference proteome</keyword>
<sequence length="315" mass="33564" precursor="true">MRSLSALLVSFFIAAMFAGPAMSWSDEDVTRDGLHGSLIVPYRGARSATVLILAGSGPVDRDGNLPGLRNDGLKLLARGLAERGIASLRIDKRGIGQSRTAAMREEDLRIQTYVDDAIGWMALLRARQDTGPIFILGHSEGALIATLAAQRVDVAGVILVAGAGEPAAALIGRQLSDAGVPEHLQTESKRISQSLARGVAVADVPLELTALYRASVQPYLMSWLQLDPATELARVKAPALIVQGTHDLQIRVEDAQRLAAGQPNSKLVSIEAMNHVLREAPKERAANLAIYGAFDQPLAPELVPAIASFIEAHAR</sequence>
<accession>D8JQQ5</accession>
<dbReference type="KEGG" id="hdn:Hden_0232"/>
<evidence type="ECO:0000313" key="4">
    <source>
        <dbReference type="Proteomes" id="UP000002033"/>
    </source>
</evidence>
<dbReference type="HOGENOM" id="CLU_033707_1_0_5"/>
<dbReference type="EMBL" id="CP002083">
    <property type="protein sequence ID" value="ADJ22057.1"/>
    <property type="molecule type" value="Genomic_DNA"/>
</dbReference>
<dbReference type="InterPro" id="IPR053145">
    <property type="entry name" value="AB_hydrolase_Est10"/>
</dbReference>
<dbReference type="Proteomes" id="UP000002033">
    <property type="component" value="Chromosome"/>
</dbReference>
<feature type="chain" id="PRO_5003116218" evidence="1">
    <location>
        <begin position="19"/>
        <end position="315"/>
    </location>
</feature>
<dbReference type="Pfam" id="PF12146">
    <property type="entry name" value="Hydrolase_4"/>
    <property type="match status" value="1"/>
</dbReference>
<dbReference type="GO" id="GO:0052689">
    <property type="term" value="F:carboxylic ester hydrolase activity"/>
    <property type="evidence" value="ECO:0007669"/>
    <property type="project" value="TreeGrafter"/>
</dbReference>
<feature type="domain" description="Serine aminopeptidase S33" evidence="2">
    <location>
        <begin position="76"/>
        <end position="275"/>
    </location>
</feature>
<keyword evidence="1" id="KW-0732">Signal</keyword>
<proteinExistence type="predicted"/>
<dbReference type="STRING" id="582899.Hden_0232"/>
<keyword evidence="3" id="KW-0378">Hydrolase</keyword>
<protein>
    <submittedName>
        <fullName evidence="3">Alpha/beta hydrolase fold protein</fullName>
    </submittedName>
</protein>
<dbReference type="PANTHER" id="PTHR43265">
    <property type="entry name" value="ESTERASE ESTD"/>
    <property type="match status" value="1"/>
</dbReference>
<dbReference type="AlphaFoldDB" id="D8JQQ5"/>
<organism evidence="3 4">
    <name type="scientific">Hyphomicrobium denitrificans (strain ATCC 51888 / DSM 1869 / NCIMB 11706 / TK 0415)</name>
    <dbReference type="NCBI Taxonomy" id="582899"/>
    <lineage>
        <taxon>Bacteria</taxon>
        <taxon>Pseudomonadati</taxon>
        <taxon>Pseudomonadota</taxon>
        <taxon>Alphaproteobacteria</taxon>
        <taxon>Hyphomicrobiales</taxon>
        <taxon>Hyphomicrobiaceae</taxon>
        <taxon>Hyphomicrobium</taxon>
    </lineage>
</organism>
<name>D8JQQ5_HYPDA</name>
<evidence type="ECO:0000256" key="1">
    <source>
        <dbReference type="SAM" id="SignalP"/>
    </source>
</evidence>
<evidence type="ECO:0000259" key="2">
    <source>
        <dbReference type="Pfam" id="PF12146"/>
    </source>
</evidence>
<dbReference type="Gene3D" id="3.40.50.1820">
    <property type="entry name" value="alpha/beta hydrolase"/>
    <property type="match status" value="1"/>
</dbReference>
<dbReference type="RefSeq" id="WP_013214276.1">
    <property type="nucleotide sequence ID" value="NC_014313.1"/>
</dbReference>
<evidence type="ECO:0000313" key="3">
    <source>
        <dbReference type="EMBL" id="ADJ22057.1"/>
    </source>
</evidence>
<dbReference type="InterPro" id="IPR022742">
    <property type="entry name" value="Hydrolase_4"/>
</dbReference>